<sequence>MSSFFSFGINLANKLNFKKKFSILALATLLPLSLGAAYLIQLQYQQITTVKHELSGLAFVEQLSGVDKQVSLVRLSLIQPGELAINQLGGALTEQVEQVSRHADLYREVTPQSVRLINQELLSFSQKFAVSQEGKESLLNQINALSDRVQDLKEDIGAESGLSLDDEPSGFYLAELYLSRLSSISDFSDRVVAVSTQVLINQGFTQASYTQLVAFNNRLAELLQGALFPKSIEPFAAYVI</sequence>
<dbReference type="AlphaFoldDB" id="A0A1S6HMG5"/>
<dbReference type="STRING" id="225848.Sps_01522"/>
<dbReference type="Proteomes" id="UP000189545">
    <property type="component" value="Chromosome"/>
</dbReference>
<gene>
    <name evidence="1" type="ORF">Sps_01522</name>
</gene>
<evidence type="ECO:0008006" key="3">
    <source>
        <dbReference type="Google" id="ProtNLM"/>
    </source>
</evidence>
<reference evidence="1 2" key="1">
    <citation type="submission" date="2016-03" db="EMBL/GenBank/DDBJ databases">
        <title>Complete genome sequence of Shewanella psychrophila WP2, a deep sea bacterium isolated from west Pacific sediment.</title>
        <authorList>
            <person name="Xu G."/>
            <person name="Jian H."/>
        </authorList>
    </citation>
    <scope>NUCLEOTIDE SEQUENCE [LARGE SCALE GENOMIC DNA]</scope>
    <source>
        <strain evidence="1 2">WP2</strain>
    </source>
</reference>
<keyword evidence="2" id="KW-1185">Reference proteome</keyword>
<dbReference type="KEGG" id="spsw:Sps_01522"/>
<proteinExistence type="predicted"/>
<name>A0A1S6HMG5_9GAMM</name>
<protein>
    <recommendedName>
        <fullName evidence="3">Methyl-accepting chemotaxis protein</fullName>
    </recommendedName>
</protein>
<organism evidence="1 2">
    <name type="scientific">Shewanella psychrophila</name>
    <dbReference type="NCBI Taxonomy" id="225848"/>
    <lineage>
        <taxon>Bacteria</taxon>
        <taxon>Pseudomonadati</taxon>
        <taxon>Pseudomonadota</taxon>
        <taxon>Gammaproteobacteria</taxon>
        <taxon>Alteromonadales</taxon>
        <taxon>Shewanellaceae</taxon>
        <taxon>Shewanella</taxon>
    </lineage>
</organism>
<accession>A0A1S6HMG5</accession>
<dbReference type="EMBL" id="CP014782">
    <property type="protein sequence ID" value="AQS36688.1"/>
    <property type="molecule type" value="Genomic_DNA"/>
</dbReference>
<evidence type="ECO:0000313" key="1">
    <source>
        <dbReference type="EMBL" id="AQS36688.1"/>
    </source>
</evidence>
<dbReference type="OrthoDB" id="9795078at2"/>
<evidence type="ECO:0000313" key="2">
    <source>
        <dbReference type="Proteomes" id="UP000189545"/>
    </source>
</evidence>
<dbReference type="RefSeq" id="WP_077751966.1">
    <property type="nucleotide sequence ID" value="NZ_CP014782.1"/>
</dbReference>